<keyword evidence="2" id="KW-0575">Peroxidase</keyword>
<dbReference type="InterPro" id="IPR004675">
    <property type="entry name" value="AhpD_core"/>
</dbReference>
<evidence type="ECO:0000313" key="3">
    <source>
        <dbReference type="Proteomes" id="UP000199306"/>
    </source>
</evidence>
<keyword evidence="3" id="KW-1185">Reference proteome</keyword>
<dbReference type="InterPro" id="IPR029032">
    <property type="entry name" value="AhpD-like"/>
</dbReference>
<dbReference type="Proteomes" id="UP000199306">
    <property type="component" value="Unassembled WGS sequence"/>
</dbReference>
<keyword evidence="2" id="KW-0560">Oxidoreductase</keyword>
<dbReference type="PANTHER" id="PTHR35446">
    <property type="entry name" value="SI:CH211-175M2.5"/>
    <property type="match status" value="1"/>
</dbReference>
<feature type="domain" description="Carboxymuconolactone decarboxylase-like" evidence="1">
    <location>
        <begin position="12"/>
        <end position="93"/>
    </location>
</feature>
<evidence type="ECO:0000313" key="2">
    <source>
        <dbReference type="EMBL" id="SFP61374.1"/>
    </source>
</evidence>
<dbReference type="OrthoDB" id="9801997at2"/>
<dbReference type="Gene3D" id="1.20.1290.10">
    <property type="entry name" value="AhpD-like"/>
    <property type="match status" value="1"/>
</dbReference>
<proteinExistence type="predicted"/>
<accession>A0A1I5RS74</accession>
<dbReference type="NCBIfam" id="TIGR00778">
    <property type="entry name" value="ahpD_dom"/>
    <property type="match status" value="1"/>
</dbReference>
<dbReference type="AlphaFoldDB" id="A0A1I5RS74"/>
<sequence length="146" mass="17007">MKTRFKMREVQPQGYQFLMDLDKYLDSTGMSKIERELIKIRASQINGCAYCMNHHIQDAIRYGENPKRIYVLSAWREAINWFSEEEQTILALTEEVTLIANHGVSDEVFDKAVALFGEERTARFIWAIIAINSWNRLGIALNKHPE</sequence>
<dbReference type="EMBL" id="FOXH01000004">
    <property type="protein sequence ID" value="SFP61374.1"/>
    <property type="molecule type" value="Genomic_DNA"/>
</dbReference>
<gene>
    <name evidence="2" type="ORF">SAMN04515674_104218</name>
</gene>
<name>A0A1I5RS74_9BACT</name>
<dbReference type="PANTHER" id="PTHR35446:SF2">
    <property type="entry name" value="CARBOXYMUCONOLACTONE DECARBOXYLASE-LIKE DOMAIN-CONTAINING PROTEIN"/>
    <property type="match status" value="1"/>
</dbReference>
<evidence type="ECO:0000259" key="1">
    <source>
        <dbReference type="Pfam" id="PF02627"/>
    </source>
</evidence>
<dbReference type="RefSeq" id="WP_092015627.1">
    <property type="nucleotide sequence ID" value="NZ_FOXH01000004.1"/>
</dbReference>
<reference evidence="2 3" key="1">
    <citation type="submission" date="2016-10" db="EMBL/GenBank/DDBJ databases">
        <authorList>
            <person name="de Groot N.N."/>
        </authorList>
    </citation>
    <scope>NUCLEOTIDE SEQUENCE [LARGE SCALE GENOMIC DNA]</scope>
    <source>
        <strain evidence="3">E92,LMG 26720,CCM 7988</strain>
    </source>
</reference>
<dbReference type="GO" id="GO:0051920">
    <property type="term" value="F:peroxiredoxin activity"/>
    <property type="evidence" value="ECO:0007669"/>
    <property type="project" value="InterPro"/>
</dbReference>
<organism evidence="2 3">
    <name type="scientific">Pseudarcicella hirudinis</name>
    <dbReference type="NCBI Taxonomy" id="1079859"/>
    <lineage>
        <taxon>Bacteria</taxon>
        <taxon>Pseudomonadati</taxon>
        <taxon>Bacteroidota</taxon>
        <taxon>Cytophagia</taxon>
        <taxon>Cytophagales</taxon>
        <taxon>Flectobacillaceae</taxon>
        <taxon>Pseudarcicella</taxon>
    </lineage>
</organism>
<protein>
    <submittedName>
        <fullName evidence="2">Alkylhydroperoxidase AhpD family core domain-containing protein</fullName>
    </submittedName>
</protein>
<dbReference type="Pfam" id="PF02627">
    <property type="entry name" value="CMD"/>
    <property type="match status" value="1"/>
</dbReference>
<dbReference type="SUPFAM" id="SSF69118">
    <property type="entry name" value="AhpD-like"/>
    <property type="match status" value="1"/>
</dbReference>
<dbReference type="InterPro" id="IPR003779">
    <property type="entry name" value="CMD-like"/>
</dbReference>